<dbReference type="Proteomes" id="UP000032086">
    <property type="component" value="Unassembled WGS sequence"/>
</dbReference>
<protein>
    <submittedName>
        <fullName evidence="1">Uncharacterized protein</fullName>
    </submittedName>
</protein>
<organism evidence="1 2">
    <name type="scientific">Pseudomonas fluorescens</name>
    <dbReference type="NCBI Taxonomy" id="294"/>
    <lineage>
        <taxon>Bacteria</taxon>
        <taxon>Pseudomonadati</taxon>
        <taxon>Pseudomonadota</taxon>
        <taxon>Gammaproteobacteria</taxon>
        <taxon>Pseudomonadales</taxon>
        <taxon>Pseudomonadaceae</taxon>
        <taxon>Pseudomonas</taxon>
    </lineage>
</organism>
<gene>
    <name evidence="1" type="ORF">RU10_09345</name>
</gene>
<name>A0AAE2AXJ1_PSEFL</name>
<dbReference type="RefSeq" id="WP_042608007.1">
    <property type="nucleotide sequence ID" value="NZ_JXQY01000012.1"/>
</dbReference>
<reference evidence="1 2" key="1">
    <citation type="submission" date="2014-12" db="EMBL/GenBank/DDBJ databases">
        <title>16Stimator: statistical estimation of ribosomal gene copy numbers from draft genome assemblies.</title>
        <authorList>
            <person name="Perisin M.A."/>
            <person name="Vetter M."/>
            <person name="Gilbert J.A."/>
            <person name="Bergelson J."/>
        </authorList>
    </citation>
    <scope>NUCLEOTIDE SEQUENCE [LARGE SCALE GENOMIC DNA]</scope>
    <source>
        <strain evidence="1 2">MEP34</strain>
    </source>
</reference>
<sequence>MLVYANSVKLEPEEGIEQIIQIIATWVGKVSGPGSFVEPQKLIQGIKEFRLKEGITLTARSMLDRPDTAEFPKFFSARLSHPDSNIPGRRWTTEIGLRHDSPSSPIDCSIILKTDEISARVNEPVKVTRPRLMLNLFEHCRPTVETPGLFLKTLTDKNYISYLDAISSEERRRPIVLVSVDQEGKYKIDPERVRGILVGLADIYSVGIDVNTFKLEALVGRRFVAFGGAVRIVFPKRKDSDFNESILLTGEKLSELAKEPGAMESEILATITHRTNIPISWQHISLDFVNQVILRSKLKSAMDKQNSGNHTAKPDDNLELLELAYEELSARDTQFLALRDQVEEYQHDCGRLQSVIESLQYSLSGKQDTREHNEEEFETLQLIRNALKKLKTNDLKLEEALWLCSTLYQDRLIVLETAFKSARESDASGFKKGCKAYELLIKLSDNYWELLDNGGGDQEAKQIFGNNAYAANEANLSSGGRRSRTFLYKNKYVQMDKHLKDGNKDSAATTLRIHFEWFADTQNIVIGHCGRHLDL</sequence>
<evidence type="ECO:0000313" key="2">
    <source>
        <dbReference type="Proteomes" id="UP000032086"/>
    </source>
</evidence>
<comment type="caution">
    <text evidence="1">The sequence shown here is derived from an EMBL/GenBank/DDBJ whole genome shotgun (WGS) entry which is preliminary data.</text>
</comment>
<dbReference type="EMBL" id="JXQY01000012">
    <property type="protein sequence ID" value="KIP94537.1"/>
    <property type="molecule type" value="Genomic_DNA"/>
</dbReference>
<evidence type="ECO:0000313" key="1">
    <source>
        <dbReference type="EMBL" id="KIP94537.1"/>
    </source>
</evidence>
<proteinExistence type="predicted"/>
<dbReference type="AlphaFoldDB" id="A0AAE2AXJ1"/>
<accession>A0AAE2AXJ1</accession>